<dbReference type="SUPFAM" id="SSF51905">
    <property type="entry name" value="FAD/NAD(P)-binding domain"/>
    <property type="match status" value="1"/>
</dbReference>
<dbReference type="InterPro" id="IPR002937">
    <property type="entry name" value="Amino_oxidase"/>
</dbReference>
<dbReference type="PANTHER" id="PTHR10742">
    <property type="entry name" value="FLAVIN MONOAMINE OXIDASE"/>
    <property type="match status" value="1"/>
</dbReference>
<dbReference type="EMBL" id="JH817228">
    <property type="protein sequence ID" value="EKC18117.1"/>
    <property type="molecule type" value="Genomic_DNA"/>
</dbReference>
<sequence length="509" mass="57031">MRTCMVLHMLLLGLVNLAKTSATPTVKVSPGLETPKDVVVVGGGLAGMAAARKLSNSPDKFSVKVLEARKERYGGRVYTKREYGVRGVDGDLGSSFLNSGVPNNPLLELTKTLEIAVESTGSLQLHAPGLNKVVQMAVEKAKRNGNDRPLPEAIKEELPLFKTDVDKTVLAGLLSSHYVLSDKDSSTYMFNPKKDFGWDKVVVDGFDQIIDGIVSGIDAEFPIVIELQAIVRQITFDKKTNKYKIRTFDRQQHEADIVIVAVPLGILRKGEIVFGEPQKNSSSSVANMPQKWHDTVRNKLGISYSNKVLVEFDEAFWPTDVGVFTRPAESEEEAGLLQTWFNLHQLVNKPILMGSIVGPIAKTFESWSDDEVKVKGTTSEDSEILSEPRCPGLYFAGEYTITEHMNTAHGAYMSGIRAAEQVMSGYCIQQAEKEKEEKRKKKMEKKKDKGKKKEEESEDDDEEEDEDRDSEEEEEEEEEMKKPSKPKKSKERIILSEERRKKAQERDEL</sequence>
<proteinExistence type="predicted"/>
<dbReference type="InParanoid" id="K1P2Y9"/>
<dbReference type="GO" id="GO:0016491">
    <property type="term" value="F:oxidoreductase activity"/>
    <property type="evidence" value="ECO:0007669"/>
    <property type="project" value="InterPro"/>
</dbReference>
<keyword evidence="2" id="KW-0732">Signal</keyword>
<feature type="region of interest" description="Disordered" evidence="1">
    <location>
        <begin position="435"/>
        <end position="509"/>
    </location>
</feature>
<dbReference type="AlphaFoldDB" id="K1P2Y9"/>
<feature type="domain" description="Amine oxidase" evidence="3">
    <location>
        <begin position="175"/>
        <end position="373"/>
    </location>
</feature>
<feature type="compositionally biased region" description="Basic and acidic residues" evidence="1">
    <location>
        <begin position="491"/>
        <end position="509"/>
    </location>
</feature>
<feature type="chain" id="PRO_5043870319" evidence="2">
    <location>
        <begin position="23"/>
        <end position="509"/>
    </location>
</feature>
<feature type="domain" description="Amine oxidase" evidence="3">
    <location>
        <begin position="379"/>
        <end position="423"/>
    </location>
</feature>
<dbReference type="Pfam" id="PF13450">
    <property type="entry name" value="NAD_binding_8"/>
    <property type="match status" value="1"/>
</dbReference>
<feature type="compositionally biased region" description="Acidic residues" evidence="1">
    <location>
        <begin position="456"/>
        <end position="478"/>
    </location>
</feature>
<accession>K1P2Y9</accession>
<feature type="signal peptide" evidence="2">
    <location>
        <begin position="1"/>
        <end position="22"/>
    </location>
</feature>
<gene>
    <name evidence="4" type="ORF">CGI_10014981</name>
</gene>
<dbReference type="HOGENOM" id="CLU_535587_0_0_1"/>
<name>K1P2Y9_MAGGI</name>
<dbReference type="PANTHER" id="PTHR10742:SF410">
    <property type="entry name" value="LYSINE-SPECIFIC HISTONE DEMETHYLASE 2"/>
    <property type="match status" value="1"/>
</dbReference>
<dbReference type="Gene3D" id="3.90.660.10">
    <property type="match status" value="1"/>
</dbReference>
<dbReference type="Gene3D" id="3.50.50.60">
    <property type="entry name" value="FAD/NAD(P)-binding domain"/>
    <property type="match status" value="2"/>
</dbReference>
<dbReference type="SUPFAM" id="SSF54373">
    <property type="entry name" value="FAD-linked reductases, C-terminal domain"/>
    <property type="match status" value="1"/>
</dbReference>
<evidence type="ECO:0000259" key="3">
    <source>
        <dbReference type="Pfam" id="PF01593"/>
    </source>
</evidence>
<dbReference type="InterPro" id="IPR050281">
    <property type="entry name" value="Flavin_monoamine_oxidase"/>
</dbReference>
<dbReference type="Pfam" id="PF01593">
    <property type="entry name" value="Amino_oxidase"/>
    <property type="match status" value="2"/>
</dbReference>
<organism evidence="4">
    <name type="scientific">Magallana gigas</name>
    <name type="common">Pacific oyster</name>
    <name type="synonym">Crassostrea gigas</name>
    <dbReference type="NCBI Taxonomy" id="29159"/>
    <lineage>
        <taxon>Eukaryota</taxon>
        <taxon>Metazoa</taxon>
        <taxon>Spiralia</taxon>
        <taxon>Lophotrochozoa</taxon>
        <taxon>Mollusca</taxon>
        <taxon>Bivalvia</taxon>
        <taxon>Autobranchia</taxon>
        <taxon>Pteriomorphia</taxon>
        <taxon>Ostreida</taxon>
        <taxon>Ostreoidea</taxon>
        <taxon>Ostreidae</taxon>
        <taxon>Magallana</taxon>
    </lineage>
</organism>
<feature type="compositionally biased region" description="Basic and acidic residues" evidence="1">
    <location>
        <begin position="445"/>
        <end position="455"/>
    </location>
</feature>
<evidence type="ECO:0000256" key="1">
    <source>
        <dbReference type="SAM" id="MobiDB-lite"/>
    </source>
</evidence>
<evidence type="ECO:0000313" key="4">
    <source>
        <dbReference type="EMBL" id="EKC18117.1"/>
    </source>
</evidence>
<evidence type="ECO:0000256" key="2">
    <source>
        <dbReference type="SAM" id="SignalP"/>
    </source>
</evidence>
<reference evidence="4" key="1">
    <citation type="journal article" date="2012" name="Nature">
        <title>The oyster genome reveals stress adaptation and complexity of shell formation.</title>
        <authorList>
            <person name="Zhang G."/>
            <person name="Fang X."/>
            <person name="Guo X."/>
            <person name="Li L."/>
            <person name="Luo R."/>
            <person name="Xu F."/>
            <person name="Yang P."/>
            <person name="Zhang L."/>
            <person name="Wang X."/>
            <person name="Qi H."/>
            <person name="Xiong Z."/>
            <person name="Que H."/>
            <person name="Xie Y."/>
            <person name="Holland P.W."/>
            <person name="Paps J."/>
            <person name="Zhu Y."/>
            <person name="Wu F."/>
            <person name="Chen Y."/>
            <person name="Wang J."/>
            <person name="Peng C."/>
            <person name="Meng J."/>
            <person name="Yang L."/>
            <person name="Liu J."/>
            <person name="Wen B."/>
            <person name="Zhang N."/>
            <person name="Huang Z."/>
            <person name="Zhu Q."/>
            <person name="Feng Y."/>
            <person name="Mount A."/>
            <person name="Hedgecock D."/>
            <person name="Xu Z."/>
            <person name="Liu Y."/>
            <person name="Domazet-Loso T."/>
            <person name="Du Y."/>
            <person name="Sun X."/>
            <person name="Zhang S."/>
            <person name="Liu B."/>
            <person name="Cheng P."/>
            <person name="Jiang X."/>
            <person name="Li J."/>
            <person name="Fan D."/>
            <person name="Wang W."/>
            <person name="Fu W."/>
            <person name="Wang T."/>
            <person name="Wang B."/>
            <person name="Zhang J."/>
            <person name="Peng Z."/>
            <person name="Li Y."/>
            <person name="Li N."/>
            <person name="Wang J."/>
            <person name="Chen M."/>
            <person name="He Y."/>
            <person name="Tan F."/>
            <person name="Song X."/>
            <person name="Zheng Q."/>
            <person name="Huang R."/>
            <person name="Yang H."/>
            <person name="Du X."/>
            <person name="Chen L."/>
            <person name="Yang M."/>
            <person name="Gaffney P.M."/>
            <person name="Wang S."/>
            <person name="Luo L."/>
            <person name="She Z."/>
            <person name="Ming Y."/>
            <person name="Huang W."/>
            <person name="Zhang S."/>
            <person name="Huang B."/>
            <person name="Zhang Y."/>
            <person name="Qu T."/>
            <person name="Ni P."/>
            <person name="Miao G."/>
            <person name="Wang J."/>
            <person name="Wang Q."/>
            <person name="Steinberg C.E."/>
            <person name="Wang H."/>
            <person name="Li N."/>
            <person name="Qian L."/>
            <person name="Zhang G."/>
            <person name="Li Y."/>
            <person name="Yang H."/>
            <person name="Liu X."/>
            <person name="Wang J."/>
            <person name="Yin Y."/>
            <person name="Wang J."/>
        </authorList>
    </citation>
    <scope>NUCLEOTIDE SEQUENCE [LARGE SCALE GENOMIC DNA]</scope>
    <source>
        <strain evidence="4">05x7-T-G4-1.051#20</strain>
    </source>
</reference>
<dbReference type="InterPro" id="IPR036188">
    <property type="entry name" value="FAD/NAD-bd_sf"/>
</dbReference>
<protein>
    <submittedName>
        <fullName evidence="4">Polyamine oxidase 3</fullName>
    </submittedName>
</protein>